<dbReference type="AlphaFoldDB" id="A0A7V4NGK4"/>
<dbReference type="Gene3D" id="3.40.50.980">
    <property type="match status" value="1"/>
</dbReference>
<dbReference type="EMBL" id="DSZZ01000246">
    <property type="protein sequence ID" value="HGU52937.1"/>
    <property type="molecule type" value="Genomic_DNA"/>
</dbReference>
<evidence type="ECO:0000313" key="2">
    <source>
        <dbReference type="EMBL" id="HGU52937.1"/>
    </source>
</evidence>
<gene>
    <name evidence="2" type="ORF">ENT78_05365</name>
</gene>
<dbReference type="SUPFAM" id="SSF56801">
    <property type="entry name" value="Acetyl-CoA synthetase-like"/>
    <property type="match status" value="1"/>
</dbReference>
<feature type="domain" description="AMP-dependent synthetase/ligase" evidence="1">
    <location>
        <begin position="1"/>
        <end position="51"/>
    </location>
</feature>
<evidence type="ECO:0000259" key="1">
    <source>
        <dbReference type="Pfam" id="PF00501"/>
    </source>
</evidence>
<comment type="caution">
    <text evidence="2">The sequence shown here is derived from an EMBL/GenBank/DDBJ whole genome shotgun (WGS) entry which is preliminary data.</text>
</comment>
<name>A0A7V4NGK4_FERPE</name>
<organism evidence="2">
    <name type="scientific">Fervidobacterium pennivorans</name>
    <dbReference type="NCBI Taxonomy" id="93466"/>
    <lineage>
        <taxon>Bacteria</taxon>
        <taxon>Thermotogati</taxon>
        <taxon>Thermotogota</taxon>
        <taxon>Thermotogae</taxon>
        <taxon>Thermotogales</taxon>
        <taxon>Fervidobacteriaceae</taxon>
        <taxon>Fervidobacterium</taxon>
    </lineage>
</organism>
<reference evidence="2" key="1">
    <citation type="journal article" date="2020" name="mSystems">
        <title>Genome- and Community-Level Interaction Insights into Carbon Utilization and Element Cycling Functions of Hydrothermarchaeota in Hydrothermal Sediment.</title>
        <authorList>
            <person name="Zhou Z."/>
            <person name="Liu Y."/>
            <person name="Xu W."/>
            <person name="Pan J."/>
            <person name="Luo Z.H."/>
            <person name="Li M."/>
        </authorList>
    </citation>
    <scope>NUCLEOTIDE SEQUENCE [LARGE SCALE GENOMIC DNA]</scope>
    <source>
        <strain evidence="2">SpSt-61</strain>
    </source>
</reference>
<protein>
    <recommendedName>
        <fullName evidence="1">AMP-dependent synthetase/ligase domain-containing protein</fullName>
    </recommendedName>
</protein>
<sequence>MSPEYIYTFLACSKIGAICVPMDVGYRTAELRRFLGHAGPKVVISVEKFQENDIEKI</sequence>
<proteinExistence type="predicted"/>
<dbReference type="Pfam" id="PF00501">
    <property type="entry name" value="AMP-binding"/>
    <property type="match status" value="1"/>
</dbReference>
<accession>A0A7V4NGK4</accession>
<dbReference type="InterPro" id="IPR000873">
    <property type="entry name" value="AMP-dep_synth/lig_dom"/>
</dbReference>